<proteinExistence type="predicted"/>
<dbReference type="EMBL" id="BAABRT010000010">
    <property type="protein sequence ID" value="GAA5524968.1"/>
    <property type="molecule type" value="Genomic_DNA"/>
</dbReference>
<comment type="caution">
    <text evidence="1">The sequence shown here is derived from an EMBL/GenBank/DDBJ whole genome shotgun (WGS) entry which is preliminary data.</text>
</comment>
<evidence type="ECO:0000313" key="2">
    <source>
        <dbReference type="Proteomes" id="UP001408594"/>
    </source>
</evidence>
<sequence length="192" mass="21160">MNTLKRSPTRGTLFLVTTLALLLTAVSGCVSQRSSMEEIHVNALEASSPKGKTLVIVYSRNPELAAKLESEWAKQLSAKGYNVQAWHTVAPDEFSPEYKVIQSLVNDTGATTILSSEILNRKKMEREYPSSQVAIIETNLFDAGSEKLLWSTVFETFLLSPDGEKALTPSDTKIEEIISDQLVPMSHMGLVD</sequence>
<reference evidence="1 2" key="1">
    <citation type="submission" date="2024-02" db="EMBL/GenBank/DDBJ databases">
        <title>Microbulbifer aestuariivivens NBRC 112533.</title>
        <authorList>
            <person name="Ichikawa N."/>
            <person name="Katano-Makiyama Y."/>
            <person name="Hidaka K."/>
        </authorList>
    </citation>
    <scope>NUCLEOTIDE SEQUENCE [LARGE SCALE GENOMIC DNA]</scope>
    <source>
        <strain evidence="1 2">NBRC 112533</strain>
    </source>
</reference>
<keyword evidence="2" id="KW-1185">Reference proteome</keyword>
<dbReference type="Proteomes" id="UP001408594">
    <property type="component" value="Unassembled WGS sequence"/>
</dbReference>
<gene>
    <name evidence="1" type="ORF">Maes01_01528</name>
</gene>
<dbReference type="RefSeq" id="WP_345550269.1">
    <property type="nucleotide sequence ID" value="NZ_BAABRT010000010.1"/>
</dbReference>
<name>A0ABP9WQV1_9GAMM</name>
<organism evidence="1 2">
    <name type="scientific">Microbulbifer aestuariivivens</name>
    <dbReference type="NCBI Taxonomy" id="1908308"/>
    <lineage>
        <taxon>Bacteria</taxon>
        <taxon>Pseudomonadati</taxon>
        <taxon>Pseudomonadota</taxon>
        <taxon>Gammaproteobacteria</taxon>
        <taxon>Cellvibrionales</taxon>
        <taxon>Microbulbiferaceae</taxon>
        <taxon>Microbulbifer</taxon>
    </lineage>
</organism>
<accession>A0ABP9WQV1</accession>
<evidence type="ECO:0000313" key="1">
    <source>
        <dbReference type="EMBL" id="GAA5524968.1"/>
    </source>
</evidence>
<protein>
    <submittedName>
        <fullName evidence="1">Uncharacterized protein</fullName>
    </submittedName>
</protein>
<dbReference type="PROSITE" id="PS51257">
    <property type="entry name" value="PROKAR_LIPOPROTEIN"/>
    <property type="match status" value="1"/>
</dbReference>